<sequence>MKLLFILLVIFVALNGLLASPSRDSPSGGTRGGSSGANGGRGGDGRNRGGAEHGGHGPGDRSGHSRVA</sequence>
<keyword evidence="2" id="KW-0732">Signal</keyword>
<dbReference type="HOGENOM" id="CLU_2796586_0_0_1"/>
<evidence type="ECO:0000313" key="4">
    <source>
        <dbReference type="EMBL" id="ERL83696.1"/>
    </source>
</evidence>
<organism evidence="3">
    <name type="scientific">Dendroctonus ponderosae</name>
    <name type="common">Mountain pine beetle</name>
    <dbReference type="NCBI Taxonomy" id="77166"/>
    <lineage>
        <taxon>Eukaryota</taxon>
        <taxon>Metazoa</taxon>
        <taxon>Ecdysozoa</taxon>
        <taxon>Arthropoda</taxon>
        <taxon>Hexapoda</taxon>
        <taxon>Insecta</taxon>
        <taxon>Pterygota</taxon>
        <taxon>Neoptera</taxon>
        <taxon>Endopterygota</taxon>
        <taxon>Coleoptera</taxon>
        <taxon>Polyphaga</taxon>
        <taxon>Cucujiformia</taxon>
        <taxon>Curculionidae</taxon>
        <taxon>Scolytinae</taxon>
        <taxon>Dendroctonus</taxon>
    </lineage>
</organism>
<accession>N6UI27</accession>
<feature type="region of interest" description="Disordered" evidence="1">
    <location>
        <begin position="20"/>
        <end position="68"/>
    </location>
</feature>
<evidence type="ECO:0000313" key="3">
    <source>
        <dbReference type="EMBL" id="ENN81400.1"/>
    </source>
</evidence>
<evidence type="ECO:0000313" key="5">
    <source>
        <dbReference type="EMBL" id="ERL92635.1"/>
    </source>
</evidence>
<name>N6UI27_DENPD</name>
<dbReference type="EMBL" id="KB630576">
    <property type="protein sequence ID" value="ERL83696.1"/>
    <property type="molecule type" value="Genomic_DNA"/>
</dbReference>
<feature type="compositionally biased region" description="Gly residues" evidence="1">
    <location>
        <begin position="29"/>
        <end position="42"/>
    </location>
</feature>
<feature type="compositionally biased region" description="Basic and acidic residues" evidence="1">
    <location>
        <begin position="43"/>
        <end position="68"/>
    </location>
</feature>
<reference evidence="3 6" key="1">
    <citation type="journal article" date="2013" name="Genome Biol.">
        <title>Draft genome of the mountain pine beetle, Dendroctonus ponderosae Hopkins, a major forest pest.</title>
        <authorList>
            <person name="Keeling C.I."/>
            <person name="Yuen M.M."/>
            <person name="Liao N.Y."/>
            <person name="Docking T.R."/>
            <person name="Chan S.K."/>
            <person name="Taylor G.A."/>
            <person name="Palmquist D.L."/>
            <person name="Jackman S.D."/>
            <person name="Nguyen A."/>
            <person name="Li M."/>
            <person name="Henderson H."/>
            <person name="Janes J.K."/>
            <person name="Zhao Y."/>
            <person name="Pandoh P."/>
            <person name="Moore R."/>
            <person name="Sperling F.A."/>
            <person name="Huber D.P."/>
            <person name="Birol I."/>
            <person name="Jones S.J."/>
            <person name="Bohlmann J."/>
        </authorList>
    </citation>
    <scope>NUCLEOTIDE SEQUENCE</scope>
</reference>
<evidence type="ECO:0000313" key="6">
    <source>
        <dbReference type="Proteomes" id="UP000030742"/>
    </source>
</evidence>
<dbReference type="EMBL" id="KB740098">
    <property type="protein sequence ID" value="ENN81400.1"/>
    <property type="molecule type" value="Genomic_DNA"/>
</dbReference>
<feature type="chain" id="PRO_5009708108" evidence="2">
    <location>
        <begin position="20"/>
        <end position="68"/>
    </location>
</feature>
<dbReference type="EMBL" id="KB632331">
    <property type="protein sequence ID" value="ERL92635.1"/>
    <property type="molecule type" value="Genomic_DNA"/>
</dbReference>
<protein>
    <submittedName>
        <fullName evidence="3">Uncharacterized protein</fullName>
    </submittedName>
</protein>
<gene>
    <name evidence="4" type="ORF">D910_00885</name>
    <name evidence="5" type="ORF">D910_09948</name>
    <name evidence="3" type="ORF">YQE_02216</name>
</gene>
<feature type="non-terminal residue" evidence="3">
    <location>
        <position position="1"/>
    </location>
</feature>
<evidence type="ECO:0000256" key="1">
    <source>
        <dbReference type="SAM" id="MobiDB-lite"/>
    </source>
</evidence>
<proteinExistence type="predicted"/>
<dbReference type="Proteomes" id="UP000030742">
    <property type="component" value="Unassembled WGS sequence"/>
</dbReference>
<dbReference type="AlphaFoldDB" id="N6UI27"/>
<feature type="signal peptide" evidence="2">
    <location>
        <begin position="1"/>
        <end position="19"/>
    </location>
</feature>
<evidence type="ECO:0000256" key="2">
    <source>
        <dbReference type="SAM" id="SignalP"/>
    </source>
</evidence>